<evidence type="ECO:0000256" key="5">
    <source>
        <dbReference type="SAM" id="Coils"/>
    </source>
</evidence>
<organism evidence="7 8">
    <name type="scientific">Candidatus Sungiibacteriota bacterium</name>
    <dbReference type="NCBI Taxonomy" id="2750080"/>
    <lineage>
        <taxon>Bacteria</taxon>
        <taxon>Candidatus Sungiibacteriota</taxon>
    </lineage>
</organism>
<dbReference type="AlphaFoldDB" id="A0A7T5RJM6"/>
<sequence length="377" mass="43353">MSYPSRTSFPKGGGREPRFQKCEQRVQFLQLIPLSPEFIILIVLLIAGFAGVFWFLLKRTQKPQEENVFLMLQRQISEISRTLDNRLSESSRMLQNQFGTSTRIIQEVTEKLVKLDETNKQVVSFADQLRNLQDILKNPKQRGILGEYYLQTVLENVLPPGSYKMQYGFADGVIVDAAIFVDKRIIPVDSKFSLENYNRILEAREDAERKRYEQAFVSDLKTRIEETSKYVKPEERTMDFAFMFIPSEAVYYDLLINKVGAVTDDTRNLIHYAGQKKVIIVSPTSFLAYLQTVLQGLKNQKISEQAQEIIKQVENLRRHLAAYEEYLQKLGRNLGTTVNMYNSAYKEFGKIDKDVLKITGKGTGVEVVTLEAPTTED</sequence>
<comment type="similarity">
    <text evidence="2">Belongs to the RmuC family.</text>
</comment>
<evidence type="ECO:0000256" key="3">
    <source>
        <dbReference type="ARBA" id="ARBA00023054"/>
    </source>
</evidence>
<evidence type="ECO:0000256" key="4">
    <source>
        <dbReference type="ARBA" id="ARBA00023172"/>
    </source>
</evidence>
<evidence type="ECO:0000256" key="6">
    <source>
        <dbReference type="SAM" id="Phobius"/>
    </source>
</evidence>
<evidence type="ECO:0000313" key="8">
    <source>
        <dbReference type="Proteomes" id="UP000595618"/>
    </source>
</evidence>
<feature type="transmembrane region" description="Helical" evidence="6">
    <location>
        <begin position="38"/>
        <end position="57"/>
    </location>
</feature>
<evidence type="ECO:0000256" key="2">
    <source>
        <dbReference type="ARBA" id="ARBA00009840"/>
    </source>
</evidence>
<keyword evidence="6" id="KW-0472">Membrane</keyword>
<dbReference type="InterPro" id="IPR003798">
    <property type="entry name" value="DNA_recombination_RmuC"/>
</dbReference>
<protein>
    <submittedName>
        <fullName evidence="7">DNA recombination protein RmuC</fullName>
    </submittedName>
</protein>
<evidence type="ECO:0000313" key="7">
    <source>
        <dbReference type="EMBL" id="QQG45329.1"/>
    </source>
</evidence>
<keyword evidence="6" id="KW-0812">Transmembrane</keyword>
<gene>
    <name evidence="7" type="ORF">HYW89_00085</name>
</gene>
<feature type="coiled-coil region" evidence="5">
    <location>
        <begin position="299"/>
        <end position="333"/>
    </location>
</feature>
<dbReference type="GO" id="GO:0006310">
    <property type="term" value="P:DNA recombination"/>
    <property type="evidence" value="ECO:0007669"/>
    <property type="project" value="UniProtKB-KW"/>
</dbReference>
<accession>A0A7T5RJM6</accession>
<dbReference type="PANTHER" id="PTHR30563:SF0">
    <property type="entry name" value="DNA RECOMBINATION PROTEIN RMUC"/>
    <property type="match status" value="1"/>
</dbReference>
<name>A0A7T5RJM6_9BACT</name>
<keyword evidence="3 5" id="KW-0175">Coiled coil</keyword>
<proteinExistence type="inferred from homology"/>
<keyword evidence="4" id="KW-0233">DNA recombination</keyword>
<dbReference type="Proteomes" id="UP000595618">
    <property type="component" value="Chromosome"/>
</dbReference>
<dbReference type="PANTHER" id="PTHR30563">
    <property type="entry name" value="DNA RECOMBINATION PROTEIN RMUC"/>
    <property type="match status" value="1"/>
</dbReference>
<comment type="function">
    <text evidence="1">Involved in DNA recombination.</text>
</comment>
<dbReference type="EMBL" id="CP066690">
    <property type="protein sequence ID" value="QQG45329.1"/>
    <property type="molecule type" value="Genomic_DNA"/>
</dbReference>
<dbReference type="Pfam" id="PF02646">
    <property type="entry name" value="RmuC"/>
    <property type="match status" value="1"/>
</dbReference>
<evidence type="ECO:0000256" key="1">
    <source>
        <dbReference type="ARBA" id="ARBA00003416"/>
    </source>
</evidence>
<keyword evidence="6" id="KW-1133">Transmembrane helix</keyword>
<reference evidence="7 8" key="1">
    <citation type="submission" date="2020-07" db="EMBL/GenBank/DDBJ databases">
        <title>Huge and variable diversity of episymbiotic CPR bacteria and DPANN archaea in groundwater ecosystems.</title>
        <authorList>
            <person name="He C.Y."/>
            <person name="Keren R."/>
            <person name="Whittaker M."/>
            <person name="Farag I.F."/>
            <person name="Doudna J."/>
            <person name="Cate J.H.D."/>
            <person name="Banfield J.F."/>
        </authorList>
    </citation>
    <scope>NUCLEOTIDE SEQUENCE [LARGE SCALE GENOMIC DNA]</scope>
    <source>
        <strain evidence="7">NC_groundwater_541_Ag_S-0.1um_46_50</strain>
    </source>
</reference>